<dbReference type="GO" id="GO:0005524">
    <property type="term" value="F:ATP binding"/>
    <property type="evidence" value="ECO:0007669"/>
    <property type="project" value="UniProtKB-KW"/>
</dbReference>
<name>A0AAW1PKU9_9CHLO</name>
<dbReference type="SUPFAM" id="SSF48371">
    <property type="entry name" value="ARM repeat"/>
    <property type="match status" value="1"/>
</dbReference>
<dbReference type="InterPro" id="IPR050629">
    <property type="entry name" value="STE20/SPS1-PAK"/>
</dbReference>
<keyword evidence="6" id="KW-1185">Reference proteome</keyword>
<dbReference type="PANTHER" id="PTHR48012:SF26">
    <property type="entry name" value="SERINE_THREONINE-PROTEIN KINASE DDB_G0283821-RELATED"/>
    <property type="match status" value="1"/>
</dbReference>
<dbReference type="PROSITE" id="PS00108">
    <property type="entry name" value="PROTEIN_KINASE_ST"/>
    <property type="match status" value="1"/>
</dbReference>
<dbReference type="SMART" id="SM00220">
    <property type="entry name" value="S_TKc"/>
    <property type="match status" value="1"/>
</dbReference>
<organism evidence="5 6">
    <name type="scientific">[Myrmecia] bisecta</name>
    <dbReference type="NCBI Taxonomy" id="41462"/>
    <lineage>
        <taxon>Eukaryota</taxon>
        <taxon>Viridiplantae</taxon>
        <taxon>Chlorophyta</taxon>
        <taxon>core chlorophytes</taxon>
        <taxon>Trebouxiophyceae</taxon>
        <taxon>Trebouxiales</taxon>
        <taxon>Trebouxiaceae</taxon>
        <taxon>Myrmecia</taxon>
    </lineage>
</organism>
<gene>
    <name evidence="5" type="ORF">WJX72_011817</name>
</gene>
<feature type="compositionally biased region" description="Polar residues" evidence="3">
    <location>
        <begin position="665"/>
        <end position="677"/>
    </location>
</feature>
<feature type="compositionally biased region" description="Polar residues" evidence="3">
    <location>
        <begin position="589"/>
        <end position="601"/>
    </location>
</feature>
<feature type="domain" description="Protein kinase" evidence="4">
    <location>
        <begin position="1"/>
        <end position="228"/>
    </location>
</feature>
<dbReference type="Pfam" id="PF00069">
    <property type="entry name" value="Pkinase"/>
    <property type="match status" value="1"/>
</dbReference>
<feature type="region of interest" description="Disordered" evidence="3">
    <location>
        <begin position="626"/>
        <end position="695"/>
    </location>
</feature>
<feature type="region of interest" description="Disordered" evidence="3">
    <location>
        <begin position="362"/>
        <end position="383"/>
    </location>
</feature>
<keyword evidence="1" id="KW-0547">Nucleotide-binding</keyword>
<feature type="region of interest" description="Disordered" evidence="3">
    <location>
        <begin position="589"/>
        <end position="614"/>
    </location>
</feature>
<evidence type="ECO:0000259" key="4">
    <source>
        <dbReference type="PROSITE" id="PS50011"/>
    </source>
</evidence>
<dbReference type="Proteomes" id="UP001489004">
    <property type="component" value="Unassembled WGS sequence"/>
</dbReference>
<dbReference type="InterPro" id="IPR000225">
    <property type="entry name" value="Armadillo"/>
</dbReference>
<reference evidence="5 6" key="1">
    <citation type="journal article" date="2024" name="Nat. Commun.">
        <title>Phylogenomics reveals the evolutionary origins of lichenization in chlorophyte algae.</title>
        <authorList>
            <person name="Puginier C."/>
            <person name="Libourel C."/>
            <person name="Otte J."/>
            <person name="Skaloud P."/>
            <person name="Haon M."/>
            <person name="Grisel S."/>
            <person name="Petersen M."/>
            <person name="Berrin J.G."/>
            <person name="Delaux P.M."/>
            <person name="Dal Grande F."/>
            <person name="Keller J."/>
        </authorList>
    </citation>
    <scope>NUCLEOTIDE SEQUENCE [LARGE SCALE GENOMIC DNA]</scope>
    <source>
        <strain evidence="5 6">SAG 2043</strain>
    </source>
</reference>
<dbReference type="SMART" id="SM00185">
    <property type="entry name" value="ARM"/>
    <property type="match status" value="3"/>
</dbReference>
<dbReference type="AlphaFoldDB" id="A0AAW1PKU9"/>
<evidence type="ECO:0000256" key="1">
    <source>
        <dbReference type="ARBA" id="ARBA00022741"/>
    </source>
</evidence>
<dbReference type="SUPFAM" id="SSF56112">
    <property type="entry name" value="Protein kinase-like (PK-like)"/>
    <property type="match status" value="1"/>
</dbReference>
<keyword evidence="2" id="KW-0067">ATP-binding</keyword>
<dbReference type="InterPro" id="IPR011989">
    <property type="entry name" value="ARM-like"/>
</dbReference>
<dbReference type="InterPro" id="IPR008271">
    <property type="entry name" value="Ser/Thr_kinase_AS"/>
</dbReference>
<accession>A0AAW1PKU9</accession>
<evidence type="ECO:0000256" key="3">
    <source>
        <dbReference type="SAM" id="MobiDB-lite"/>
    </source>
</evidence>
<evidence type="ECO:0000313" key="6">
    <source>
        <dbReference type="Proteomes" id="UP001489004"/>
    </source>
</evidence>
<dbReference type="CDD" id="cd06627">
    <property type="entry name" value="STKc_Cdc7_like"/>
    <property type="match status" value="1"/>
</dbReference>
<dbReference type="Gene3D" id="1.25.10.10">
    <property type="entry name" value="Leucine-rich Repeat Variant"/>
    <property type="match status" value="3"/>
</dbReference>
<dbReference type="PROSITE" id="PS50011">
    <property type="entry name" value="PROTEIN_KINASE_DOM"/>
    <property type="match status" value="1"/>
</dbReference>
<feature type="compositionally biased region" description="Polar residues" evidence="3">
    <location>
        <begin position="313"/>
        <end position="322"/>
    </location>
</feature>
<comment type="caution">
    <text evidence="5">The sequence shown here is derived from an EMBL/GenBank/DDBJ whole genome shotgun (WGS) entry which is preliminary data.</text>
</comment>
<dbReference type="PANTHER" id="PTHR48012">
    <property type="entry name" value="STERILE20-LIKE KINASE, ISOFORM B-RELATED"/>
    <property type="match status" value="1"/>
</dbReference>
<sequence length="1034" mass="111093">MSLSGISQDALQGVMGEIELLKNLNHKNIVKYIGSFKTRTHLYIILEYMENGALSSIIKPTKFGAFPESLVAVYIAQVLQGLAYLHEQGVVHRDIKGANILTTKEGLVKLADFGVAAKLGESSDGDESLRQSVVGTPYWMAPEVIEMTSVTAAADIWSVACLAIELLTGQAPYYDLQPMSALFRIVQDEHPPLPVEITPGMQEFLLQCFQKDPQKRPDARTLLRHEWIQHNRKTLRSSWTRTQGIKAMGGKTDAHVSVSSVVERMLQVEVEEAGLPFPEQTTSPNLAPPSRKGLPGARKAEVRDSAMEGSLAPRSSTAQAGSVSRGASLGAATPGRRYGEAGHDLLAWLDDMDRNAAAPVLATSTSPPRNLPPAEAAPEGTMTKHQEAAEIRRLVSSMRSASRTGSLTASSARETPMVDACQQLVALMRDDPERRERYLAEDGAVAIIELLEERSQKVALAALELANALVSGEVHIIESVCLVGMVPAVTRYAAASWPRSLRTQAALFIERLCTASLATAQMLVACQGLPMLVSLVEDNAAEKSQLTQIGLSCIWRVLEVHGQTPLNQLCRLLANAGLPHRLLRALASANQEQQAAHTQESPVAPRPSGSPHAPELRTALLSADSLSTGDDSTRAGSHGGPSTATSAPRHTPLGSGMAGLMPGSKPSTLGRQVSANSDGELGGHRRAASWAGPGGDQLPATMDKISNLLLVMSHADSSVKNQMCRRDTLLLLFNVLPDLEPTIMLKGLKCIKHLTMDPSTLQLLQDAGSIPALLPYLAGGSAAAAVEALQGLYNLCKISRSRQEAAACAGLVPHLAKLALQTPPQPQGSSPAGDAVSRLATLRPLAVSLLCGMAHSTSRTRAELWAHNGLDILLHLLKEEAWQGVALDALATWLTEDTVRLEPRLAQRDAVQRFVSLFAAHSAPEDSEALDRLLGPFLRIMKRSPRITVEVAQAGLPAVLVELLKAASALTALSLLQMVRCMYEHHPRPKDLLVKTALVEQLRRLAAGVRTHQAVLVRKQAQNLLDAFQINCVL</sequence>
<proteinExistence type="predicted"/>
<dbReference type="PRINTS" id="PR00109">
    <property type="entry name" value="TYRKINASE"/>
</dbReference>
<dbReference type="GO" id="GO:0005737">
    <property type="term" value="C:cytoplasm"/>
    <property type="evidence" value="ECO:0007669"/>
    <property type="project" value="TreeGrafter"/>
</dbReference>
<dbReference type="Gene3D" id="1.10.510.10">
    <property type="entry name" value="Transferase(Phosphotransferase) domain 1"/>
    <property type="match status" value="1"/>
</dbReference>
<feature type="region of interest" description="Disordered" evidence="3">
    <location>
        <begin position="274"/>
        <end position="337"/>
    </location>
</feature>
<dbReference type="GO" id="GO:0004674">
    <property type="term" value="F:protein serine/threonine kinase activity"/>
    <property type="evidence" value="ECO:0007669"/>
    <property type="project" value="TreeGrafter"/>
</dbReference>
<dbReference type="InterPro" id="IPR016024">
    <property type="entry name" value="ARM-type_fold"/>
</dbReference>
<dbReference type="InterPro" id="IPR001245">
    <property type="entry name" value="Ser-Thr/Tyr_kinase_cat_dom"/>
</dbReference>
<protein>
    <recommendedName>
        <fullName evidence="4">Protein kinase domain-containing protein</fullName>
    </recommendedName>
</protein>
<evidence type="ECO:0000256" key="2">
    <source>
        <dbReference type="ARBA" id="ARBA00022840"/>
    </source>
</evidence>
<evidence type="ECO:0000313" key="5">
    <source>
        <dbReference type="EMBL" id="KAK9810498.1"/>
    </source>
</evidence>
<dbReference type="EMBL" id="JALJOR010000010">
    <property type="protein sequence ID" value="KAK9810498.1"/>
    <property type="molecule type" value="Genomic_DNA"/>
</dbReference>
<dbReference type="InterPro" id="IPR000719">
    <property type="entry name" value="Prot_kinase_dom"/>
</dbReference>
<dbReference type="InterPro" id="IPR011009">
    <property type="entry name" value="Kinase-like_dom_sf"/>
</dbReference>